<accession>A9VCH0</accession>
<comment type="cofactor">
    <cofactor evidence="1">
        <name>L-ascorbate</name>
        <dbReference type="ChEBI" id="CHEBI:38290"/>
    </cofactor>
</comment>
<dbReference type="FunFam" id="2.60.120.620:FF:000037">
    <property type="entry name" value="Phytanoyl-CoA_dioxygenase_(PhyH)/2OG-Fe(II )_oxygenase_superfamily_-_putative"/>
    <property type="match status" value="1"/>
</dbReference>
<feature type="compositionally biased region" description="Low complexity" evidence="6">
    <location>
        <begin position="1"/>
        <end position="11"/>
    </location>
</feature>
<dbReference type="GO" id="GO:0005783">
    <property type="term" value="C:endoplasmic reticulum"/>
    <property type="evidence" value="ECO:0000318"/>
    <property type="project" value="GO_Central"/>
</dbReference>
<evidence type="ECO:0000256" key="6">
    <source>
        <dbReference type="SAM" id="MobiDB-lite"/>
    </source>
</evidence>
<keyword evidence="5" id="KW-0408">Iron</keyword>
<dbReference type="PROSITE" id="PS51471">
    <property type="entry name" value="FE2OG_OXY"/>
    <property type="match status" value="1"/>
</dbReference>
<dbReference type="InterPro" id="IPR044862">
    <property type="entry name" value="Pro_4_hyd_alph_FE2OG_OXY"/>
</dbReference>
<dbReference type="eggNOG" id="ENOG502S0DC">
    <property type="taxonomic scope" value="Eukaryota"/>
</dbReference>
<evidence type="ECO:0000256" key="5">
    <source>
        <dbReference type="ARBA" id="ARBA00023004"/>
    </source>
</evidence>
<dbReference type="SMART" id="SM00702">
    <property type="entry name" value="P4Hc"/>
    <property type="match status" value="1"/>
</dbReference>
<dbReference type="Pfam" id="PF13640">
    <property type="entry name" value="2OG-FeII_Oxy_3"/>
    <property type="match status" value="1"/>
</dbReference>
<dbReference type="GO" id="GO:0005506">
    <property type="term" value="F:iron ion binding"/>
    <property type="evidence" value="ECO:0007669"/>
    <property type="project" value="InterPro"/>
</dbReference>
<keyword evidence="9" id="KW-1185">Reference proteome</keyword>
<evidence type="ECO:0000313" key="9">
    <source>
        <dbReference type="Proteomes" id="UP000001357"/>
    </source>
</evidence>
<feature type="domain" description="Fe2OG dioxygenase" evidence="7">
    <location>
        <begin position="182"/>
        <end position="300"/>
    </location>
</feature>
<dbReference type="InParanoid" id="A9VCH0"/>
<dbReference type="InterPro" id="IPR006620">
    <property type="entry name" value="Pro_4_hyd_alph"/>
</dbReference>
<dbReference type="EMBL" id="CH991581">
    <property type="protein sequence ID" value="EDQ84783.1"/>
    <property type="molecule type" value="Genomic_DNA"/>
</dbReference>
<dbReference type="SUPFAM" id="SSF51197">
    <property type="entry name" value="Clavaminate synthase-like"/>
    <property type="match status" value="1"/>
</dbReference>
<dbReference type="Gene3D" id="2.60.120.620">
    <property type="entry name" value="q2cbj1_9rhob like domain"/>
    <property type="match status" value="1"/>
</dbReference>
<dbReference type="GO" id="GO:0031418">
    <property type="term" value="F:L-ascorbic acid binding"/>
    <property type="evidence" value="ECO:0007669"/>
    <property type="project" value="InterPro"/>
</dbReference>
<dbReference type="InterPro" id="IPR045054">
    <property type="entry name" value="P4HA-like"/>
</dbReference>
<reference evidence="8 9" key="1">
    <citation type="journal article" date="2008" name="Nature">
        <title>The genome of the choanoflagellate Monosiga brevicollis and the origin of metazoans.</title>
        <authorList>
            <consortium name="JGI Sequencing"/>
            <person name="King N."/>
            <person name="Westbrook M.J."/>
            <person name="Young S.L."/>
            <person name="Kuo A."/>
            <person name="Abedin M."/>
            <person name="Chapman J."/>
            <person name="Fairclough S."/>
            <person name="Hellsten U."/>
            <person name="Isogai Y."/>
            <person name="Letunic I."/>
            <person name="Marr M."/>
            <person name="Pincus D."/>
            <person name="Putnam N."/>
            <person name="Rokas A."/>
            <person name="Wright K.J."/>
            <person name="Zuzow R."/>
            <person name="Dirks W."/>
            <person name="Good M."/>
            <person name="Goodstein D."/>
            <person name="Lemons D."/>
            <person name="Li W."/>
            <person name="Lyons J.B."/>
            <person name="Morris A."/>
            <person name="Nichols S."/>
            <person name="Richter D.J."/>
            <person name="Salamov A."/>
            <person name="Bork P."/>
            <person name="Lim W.A."/>
            <person name="Manning G."/>
            <person name="Miller W.T."/>
            <person name="McGinnis W."/>
            <person name="Shapiro H."/>
            <person name="Tjian R."/>
            <person name="Grigoriev I.V."/>
            <person name="Rokhsar D."/>
        </authorList>
    </citation>
    <scope>NUCLEOTIDE SEQUENCE [LARGE SCALE GENOMIC DNA]</scope>
    <source>
        <strain evidence="9">MX1 / ATCC 50154</strain>
    </source>
</reference>
<name>A9VCH0_MONBE</name>
<dbReference type="PANTHER" id="PTHR10869">
    <property type="entry name" value="PROLYL 4-HYDROXYLASE ALPHA SUBUNIT"/>
    <property type="match status" value="1"/>
</dbReference>
<evidence type="ECO:0000259" key="7">
    <source>
        <dbReference type="PROSITE" id="PS51471"/>
    </source>
</evidence>
<dbReference type="InterPro" id="IPR005123">
    <property type="entry name" value="Oxoglu/Fe-dep_dioxygenase_dom"/>
</dbReference>
<feature type="region of interest" description="Disordered" evidence="6">
    <location>
        <begin position="1"/>
        <end position="26"/>
    </location>
</feature>
<dbReference type="GO" id="GO:0004656">
    <property type="term" value="F:procollagen-proline 4-dioxygenase activity"/>
    <property type="evidence" value="ECO:0000318"/>
    <property type="project" value="GO_Central"/>
</dbReference>
<keyword evidence="2" id="KW-0479">Metal-binding</keyword>
<dbReference type="KEGG" id="mbr:MONBRDRAFT_29907"/>
<evidence type="ECO:0000256" key="4">
    <source>
        <dbReference type="ARBA" id="ARBA00023002"/>
    </source>
</evidence>
<dbReference type="STRING" id="81824.A9VCH0"/>
<dbReference type="OMA" id="GHFMPHV"/>
<proteinExistence type="predicted"/>
<evidence type="ECO:0000256" key="1">
    <source>
        <dbReference type="ARBA" id="ARBA00001961"/>
    </source>
</evidence>
<evidence type="ECO:0000313" key="8">
    <source>
        <dbReference type="EMBL" id="EDQ84783.1"/>
    </source>
</evidence>
<dbReference type="GeneID" id="5895658"/>
<protein>
    <recommendedName>
        <fullName evidence="7">Fe2OG dioxygenase domain-containing protein</fullName>
    </recommendedName>
</protein>
<organism evidence="8 9">
    <name type="scientific">Monosiga brevicollis</name>
    <name type="common">Choanoflagellate</name>
    <dbReference type="NCBI Taxonomy" id="81824"/>
    <lineage>
        <taxon>Eukaryota</taxon>
        <taxon>Choanoflagellata</taxon>
        <taxon>Craspedida</taxon>
        <taxon>Salpingoecidae</taxon>
        <taxon>Monosiga</taxon>
    </lineage>
</organism>
<dbReference type="Proteomes" id="UP000001357">
    <property type="component" value="Unassembled WGS sequence"/>
</dbReference>
<gene>
    <name evidence="8" type="ORF">MONBRDRAFT_29907</name>
</gene>
<keyword evidence="3" id="KW-0223">Dioxygenase</keyword>
<keyword evidence="4" id="KW-0560">Oxidoreductase</keyword>
<sequence length="350" mass="38499">MPATMTPMAAANVPARGAQTGAKSVESEVKQGVEGVETVAETVVETVVEEGEAPNLLSVKPQVKAVVHRDVGLAACLAETGPVQVAGQPLPNSLGAVQFPHLLAPAESAELRKRVSALEYSFWSSNPDDRDFRNAVTVEVHDQGLAAALWERIRPHVPARFEMKEDDEWYERGTEGEWVASGINEHLLFAHYSEGGHFSPHTDGYTIVDFNHRSLYTVIVYLNDCGAGGATLLYPPETDVSFVRDEFQRFRWTIQPTHRVACEAGSGLVFFQTLPHEGEPVGPGTFKTIIRTDVMYRRVPPRCDDDAGRLAYSLYREAELLEADGHAPEAGQKFRRAVKLCPEFADLMGL</sequence>
<evidence type="ECO:0000256" key="3">
    <source>
        <dbReference type="ARBA" id="ARBA00022964"/>
    </source>
</evidence>
<dbReference type="AlphaFoldDB" id="A9VCH0"/>
<dbReference type="RefSeq" id="XP_001750433.1">
    <property type="nucleotide sequence ID" value="XM_001750381.1"/>
</dbReference>
<evidence type="ECO:0000256" key="2">
    <source>
        <dbReference type="ARBA" id="ARBA00022723"/>
    </source>
</evidence>
<dbReference type="PANTHER" id="PTHR10869:SF246">
    <property type="entry name" value="TRANSMEMBRANE PROLYL 4-HYDROXYLASE"/>
    <property type="match status" value="1"/>
</dbReference>